<dbReference type="OMA" id="YGDEELM"/>
<dbReference type="GO" id="GO:0009694">
    <property type="term" value="P:jasmonic acid metabolic process"/>
    <property type="evidence" value="ECO:0000318"/>
    <property type="project" value="GO_Central"/>
</dbReference>
<dbReference type="GO" id="GO:0009696">
    <property type="term" value="P:salicylic acid metabolic process"/>
    <property type="evidence" value="ECO:0000318"/>
    <property type="project" value="GO_Central"/>
</dbReference>
<name>A0A059AZT9_EUCGR</name>
<accession>A0A059AZT9</accession>
<dbReference type="InParanoid" id="A0A059AZT9"/>
<dbReference type="GO" id="GO:0080032">
    <property type="term" value="F:methyl jasmonate esterase activity"/>
    <property type="evidence" value="ECO:0000318"/>
    <property type="project" value="GO_Central"/>
</dbReference>
<dbReference type="Gramene" id="KCW59294">
    <property type="protein sequence ID" value="KCW59294"/>
    <property type="gene ID" value="EUGRSUZ_H01974"/>
</dbReference>
<dbReference type="EMBL" id="KK198760">
    <property type="protein sequence ID" value="KCW59294.1"/>
    <property type="molecule type" value="Genomic_DNA"/>
</dbReference>
<dbReference type="PANTHER" id="PTHR10992">
    <property type="entry name" value="METHYLESTERASE FAMILY MEMBER"/>
    <property type="match status" value="1"/>
</dbReference>
<organism evidence="1">
    <name type="scientific">Eucalyptus grandis</name>
    <name type="common">Flooded gum</name>
    <dbReference type="NCBI Taxonomy" id="71139"/>
    <lineage>
        <taxon>Eukaryota</taxon>
        <taxon>Viridiplantae</taxon>
        <taxon>Streptophyta</taxon>
        <taxon>Embryophyta</taxon>
        <taxon>Tracheophyta</taxon>
        <taxon>Spermatophyta</taxon>
        <taxon>Magnoliopsida</taxon>
        <taxon>eudicotyledons</taxon>
        <taxon>Gunneridae</taxon>
        <taxon>Pentapetalae</taxon>
        <taxon>rosids</taxon>
        <taxon>malvids</taxon>
        <taxon>Myrtales</taxon>
        <taxon>Myrtaceae</taxon>
        <taxon>Myrtoideae</taxon>
        <taxon>Eucalypteae</taxon>
        <taxon>Eucalyptus</taxon>
    </lineage>
</organism>
<dbReference type="GO" id="GO:0080031">
    <property type="term" value="F:methyl salicylate esterase activity"/>
    <property type="evidence" value="ECO:0000318"/>
    <property type="project" value="GO_Central"/>
</dbReference>
<proteinExistence type="predicted"/>
<evidence type="ECO:0000313" key="1">
    <source>
        <dbReference type="EMBL" id="KCW59294.1"/>
    </source>
</evidence>
<dbReference type="SUPFAM" id="SSF53474">
    <property type="entry name" value="alpha/beta-Hydrolases"/>
    <property type="match status" value="1"/>
</dbReference>
<reference evidence="1" key="1">
    <citation type="submission" date="2013-07" db="EMBL/GenBank/DDBJ databases">
        <title>The genome of Eucalyptus grandis.</title>
        <authorList>
            <person name="Schmutz J."/>
            <person name="Hayes R."/>
            <person name="Myburg A."/>
            <person name="Tuskan G."/>
            <person name="Grattapaglia D."/>
            <person name="Rokhsar D.S."/>
        </authorList>
    </citation>
    <scope>NUCLEOTIDE SEQUENCE</scope>
    <source>
        <tissue evidence="1">Leaf extractions</tissue>
    </source>
</reference>
<gene>
    <name evidence="1" type="ORF">EUGRSUZ_H01974</name>
</gene>
<sequence>MDTRYAVDDGPEKPPTSFLFGYNFMASKLRPPPLHSCPSSIDLALASYLARPLRLFSGQSRFKAEAMVTTAKYGLVHRVYFVCDKDLVIKEDLQRWMIERNPTDEVCVMPNSDHMVMFSKPLEFCSTLKQIAENYSRGSRVASIDF</sequence>
<dbReference type="STRING" id="71139.A0A059AZT9"/>
<dbReference type="InterPro" id="IPR045889">
    <property type="entry name" value="MES/HNL"/>
</dbReference>
<dbReference type="AlphaFoldDB" id="A0A059AZT9"/>
<dbReference type="InterPro" id="IPR029058">
    <property type="entry name" value="AB_hydrolase_fold"/>
</dbReference>
<evidence type="ECO:0008006" key="2">
    <source>
        <dbReference type="Google" id="ProtNLM"/>
    </source>
</evidence>
<dbReference type="GO" id="GO:0080030">
    <property type="term" value="F:methyl indole-3-acetate esterase activity"/>
    <property type="evidence" value="ECO:0000318"/>
    <property type="project" value="GO_Central"/>
</dbReference>
<dbReference type="Gene3D" id="3.40.50.1820">
    <property type="entry name" value="alpha/beta hydrolase"/>
    <property type="match status" value="1"/>
</dbReference>
<dbReference type="PANTHER" id="PTHR10992:SF1066">
    <property type="entry name" value="METHYL JASMONATE ESTERASE 1"/>
    <property type="match status" value="1"/>
</dbReference>
<protein>
    <recommendedName>
        <fullName evidence="2">AB hydrolase-1 domain-containing protein</fullName>
    </recommendedName>
</protein>